<sequence length="188" mass="21229">MLTTSFVTALFQKRDWIERNKKLHERVSTSGRETVNSISCYIKELEIGEKGSETVIVAKNNQGKVLFSRTILHPEVGTAFAAKALACLWAIRTSSEMGFPEIIIEGDSLSIVKKCNANIHDRSVISGYIRNIKQEMNRFSFISIQHINRSENQLAHLLAKECLSSGEVSYLEDDVPSHARQTMENEWA</sequence>
<dbReference type="InterPro" id="IPR036397">
    <property type="entry name" value="RNaseH_sf"/>
</dbReference>
<evidence type="ECO:0000313" key="3">
    <source>
        <dbReference type="Proteomes" id="UP000701853"/>
    </source>
</evidence>
<dbReference type="GO" id="GO:0004523">
    <property type="term" value="F:RNA-DNA hybrid ribonuclease activity"/>
    <property type="evidence" value="ECO:0007669"/>
    <property type="project" value="InterPro"/>
</dbReference>
<dbReference type="SUPFAM" id="SSF53098">
    <property type="entry name" value="Ribonuclease H-like"/>
    <property type="match status" value="1"/>
</dbReference>
<dbReference type="AlphaFoldDB" id="A0A8J5YAZ9"/>
<protein>
    <recommendedName>
        <fullName evidence="1">RNase H type-1 domain-containing protein</fullName>
    </recommendedName>
</protein>
<dbReference type="InterPro" id="IPR002156">
    <property type="entry name" value="RNaseH_domain"/>
</dbReference>
<dbReference type="PANTHER" id="PTHR47074">
    <property type="entry name" value="BNAC02G40300D PROTEIN"/>
    <property type="match status" value="1"/>
</dbReference>
<gene>
    <name evidence="2" type="ORF">CXB51_018966</name>
</gene>
<dbReference type="Gene3D" id="3.30.420.10">
    <property type="entry name" value="Ribonuclease H-like superfamily/Ribonuclease H"/>
    <property type="match status" value="1"/>
</dbReference>
<proteinExistence type="predicted"/>
<dbReference type="OrthoDB" id="1906820at2759"/>
<dbReference type="InterPro" id="IPR044730">
    <property type="entry name" value="RNase_H-like_dom_plant"/>
</dbReference>
<evidence type="ECO:0000259" key="1">
    <source>
        <dbReference type="Pfam" id="PF13456"/>
    </source>
</evidence>
<accession>A0A8J5YAZ9</accession>
<dbReference type="CDD" id="cd06222">
    <property type="entry name" value="RNase_H_like"/>
    <property type="match status" value="1"/>
</dbReference>
<dbReference type="InterPro" id="IPR012337">
    <property type="entry name" value="RNaseH-like_sf"/>
</dbReference>
<reference evidence="2 3" key="1">
    <citation type="journal article" date="2021" name="bioRxiv">
        <title>The Gossypium anomalum genome as a resource for cotton improvement and evolutionary analysis of hybrid incompatibility.</title>
        <authorList>
            <person name="Grover C.E."/>
            <person name="Yuan D."/>
            <person name="Arick M.A."/>
            <person name="Miller E.R."/>
            <person name="Hu G."/>
            <person name="Peterson D.G."/>
            <person name="Wendel J.F."/>
            <person name="Udall J.A."/>
        </authorList>
    </citation>
    <scope>NUCLEOTIDE SEQUENCE [LARGE SCALE GENOMIC DNA]</scope>
    <source>
        <strain evidence="2">JFW-Udall</strain>
        <tissue evidence="2">Leaf</tissue>
    </source>
</reference>
<feature type="domain" description="RNase H type-1" evidence="1">
    <location>
        <begin position="53"/>
        <end position="162"/>
    </location>
</feature>
<comment type="caution">
    <text evidence="2">The sequence shown here is derived from an EMBL/GenBank/DDBJ whole genome shotgun (WGS) entry which is preliminary data.</text>
</comment>
<dbReference type="Proteomes" id="UP000701853">
    <property type="component" value="Chromosome 8"/>
</dbReference>
<dbReference type="GO" id="GO:0003676">
    <property type="term" value="F:nucleic acid binding"/>
    <property type="evidence" value="ECO:0007669"/>
    <property type="project" value="InterPro"/>
</dbReference>
<keyword evidence="3" id="KW-1185">Reference proteome</keyword>
<dbReference type="EMBL" id="JAHUZN010000008">
    <property type="protein sequence ID" value="KAG8485703.1"/>
    <property type="molecule type" value="Genomic_DNA"/>
</dbReference>
<dbReference type="Pfam" id="PF13456">
    <property type="entry name" value="RVT_3"/>
    <property type="match status" value="1"/>
</dbReference>
<evidence type="ECO:0000313" key="2">
    <source>
        <dbReference type="EMBL" id="KAG8485703.1"/>
    </source>
</evidence>
<dbReference type="InterPro" id="IPR052929">
    <property type="entry name" value="RNase_H-like_EbsB-rel"/>
</dbReference>
<dbReference type="PANTHER" id="PTHR47074:SF61">
    <property type="entry name" value="RNASE H TYPE-1 DOMAIN-CONTAINING PROTEIN"/>
    <property type="match status" value="1"/>
</dbReference>
<name>A0A8J5YAZ9_9ROSI</name>
<organism evidence="2 3">
    <name type="scientific">Gossypium anomalum</name>
    <dbReference type="NCBI Taxonomy" id="47600"/>
    <lineage>
        <taxon>Eukaryota</taxon>
        <taxon>Viridiplantae</taxon>
        <taxon>Streptophyta</taxon>
        <taxon>Embryophyta</taxon>
        <taxon>Tracheophyta</taxon>
        <taxon>Spermatophyta</taxon>
        <taxon>Magnoliopsida</taxon>
        <taxon>eudicotyledons</taxon>
        <taxon>Gunneridae</taxon>
        <taxon>Pentapetalae</taxon>
        <taxon>rosids</taxon>
        <taxon>malvids</taxon>
        <taxon>Malvales</taxon>
        <taxon>Malvaceae</taxon>
        <taxon>Malvoideae</taxon>
        <taxon>Gossypium</taxon>
    </lineage>
</organism>